<comment type="function">
    <text evidence="7">Mitochondrial ribosome (mitoribosome) assembly factor. Binds at the interface of the head and body domains of the mitochondrial small ribosomal subunit (mt-SSU), occluding the mRNA channel and preventing compaction of the head domain towards the body. Probable inactive methyltransferase: retains the characteristic folding and ability to bind S-adenosyl-L-methionine, but it probably lost its methyltransferase activity.</text>
</comment>
<protein>
    <submittedName>
        <fullName evidence="9">Uncharacterized protein</fullName>
    </submittedName>
</protein>
<comment type="subcellular location">
    <subcellularLocation>
        <location evidence="1">Mitochondrion</location>
    </subcellularLocation>
</comment>
<dbReference type="GO" id="GO:0005763">
    <property type="term" value="C:mitochondrial small ribosomal subunit"/>
    <property type="evidence" value="ECO:0007669"/>
    <property type="project" value="TreeGrafter"/>
</dbReference>
<dbReference type="OrthoDB" id="421327at2759"/>
<evidence type="ECO:0000313" key="10">
    <source>
        <dbReference type="Proteomes" id="UP000765509"/>
    </source>
</evidence>
<comment type="caution">
    <text evidence="9">The sequence shown here is derived from an EMBL/GenBank/DDBJ whole genome shotgun (WGS) entry which is preliminary data.</text>
</comment>
<dbReference type="PANTHER" id="PTHR13184">
    <property type="entry name" value="37S RIBOSOMAL PROTEIN S22"/>
    <property type="match status" value="1"/>
</dbReference>
<dbReference type="PANTHER" id="PTHR13184:SF5">
    <property type="entry name" value="METHYLTRANSFERASE-LIKE PROTEIN 17, MITOCHONDRIAL"/>
    <property type="match status" value="1"/>
</dbReference>
<reference evidence="9" key="1">
    <citation type="submission" date="2021-03" db="EMBL/GenBank/DDBJ databases">
        <title>Draft genome sequence of rust myrtle Austropuccinia psidii MF-1, a brazilian biotype.</title>
        <authorList>
            <person name="Quecine M.C."/>
            <person name="Pachon D.M.R."/>
            <person name="Bonatelli M.L."/>
            <person name="Correr F.H."/>
            <person name="Franceschini L.M."/>
            <person name="Leite T.F."/>
            <person name="Margarido G.R.A."/>
            <person name="Almeida C.A."/>
            <person name="Ferrarezi J.A."/>
            <person name="Labate C.A."/>
        </authorList>
    </citation>
    <scope>NUCLEOTIDE SEQUENCE</scope>
    <source>
        <strain evidence="9">MF-1</strain>
    </source>
</reference>
<evidence type="ECO:0000256" key="8">
    <source>
        <dbReference type="SAM" id="MobiDB-lite"/>
    </source>
</evidence>
<dbReference type="InterPro" id="IPR052571">
    <property type="entry name" value="Mt_RNA_Methyltransferase"/>
</dbReference>
<gene>
    <name evidence="9" type="ORF">O181_066546</name>
</gene>
<keyword evidence="4" id="KW-0408">Iron</keyword>
<dbReference type="GO" id="GO:0046872">
    <property type="term" value="F:metal ion binding"/>
    <property type="evidence" value="ECO:0007669"/>
    <property type="project" value="UniProtKB-KW"/>
</dbReference>
<name>A0A9Q3ER51_9BASI</name>
<keyword evidence="2" id="KW-0479">Metal-binding</keyword>
<proteinExistence type="predicted"/>
<keyword evidence="3" id="KW-0809">Transit peptide</keyword>
<feature type="non-terminal residue" evidence="9">
    <location>
        <position position="149"/>
    </location>
</feature>
<accession>A0A9Q3ER51</accession>
<evidence type="ECO:0000256" key="1">
    <source>
        <dbReference type="ARBA" id="ARBA00004173"/>
    </source>
</evidence>
<dbReference type="Proteomes" id="UP000765509">
    <property type="component" value="Unassembled WGS sequence"/>
</dbReference>
<organism evidence="9 10">
    <name type="scientific">Austropuccinia psidii MF-1</name>
    <dbReference type="NCBI Taxonomy" id="1389203"/>
    <lineage>
        <taxon>Eukaryota</taxon>
        <taxon>Fungi</taxon>
        <taxon>Dikarya</taxon>
        <taxon>Basidiomycota</taxon>
        <taxon>Pucciniomycotina</taxon>
        <taxon>Pucciniomycetes</taxon>
        <taxon>Pucciniales</taxon>
        <taxon>Sphaerophragmiaceae</taxon>
        <taxon>Austropuccinia</taxon>
    </lineage>
</organism>
<dbReference type="GO" id="GO:0006412">
    <property type="term" value="P:translation"/>
    <property type="evidence" value="ECO:0007669"/>
    <property type="project" value="InterPro"/>
</dbReference>
<dbReference type="EMBL" id="AVOT02032973">
    <property type="protein sequence ID" value="MBW0526831.1"/>
    <property type="molecule type" value="Genomic_DNA"/>
</dbReference>
<evidence type="ECO:0000256" key="2">
    <source>
        <dbReference type="ARBA" id="ARBA00022723"/>
    </source>
</evidence>
<dbReference type="InterPro" id="IPR015324">
    <property type="entry name" value="Ribosomal_Rsm22-like"/>
</dbReference>
<keyword evidence="10" id="KW-1185">Reference proteome</keyword>
<dbReference type="AlphaFoldDB" id="A0A9Q3ER51"/>
<evidence type="ECO:0000256" key="3">
    <source>
        <dbReference type="ARBA" id="ARBA00022946"/>
    </source>
</evidence>
<feature type="region of interest" description="Disordered" evidence="8">
    <location>
        <begin position="115"/>
        <end position="149"/>
    </location>
</feature>
<keyword evidence="6" id="KW-0496">Mitochondrion</keyword>
<sequence>PKFLKDTKHSNKSEEDAKFSYVIIKRGLRPNSNHSNLTNQPIISSNLNDLQSHQNPTPTSLLQWPRIILPPHKCKGHVILDVCSNSGNIERLIIPKSQGKQDYYDARKSFWGDSWPHGSKKPGLIKNLDGNKSRGDRRRKKKEFQLDQN</sequence>
<evidence type="ECO:0000313" key="9">
    <source>
        <dbReference type="EMBL" id="MBW0526831.1"/>
    </source>
</evidence>
<dbReference type="GO" id="GO:0008168">
    <property type="term" value="F:methyltransferase activity"/>
    <property type="evidence" value="ECO:0007669"/>
    <property type="project" value="InterPro"/>
</dbReference>
<evidence type="ECO:0000256" key="6">
    <source>
        <dbReference type="ARBA" id="ARBA00023128"/>
    </source>
</evidence>
<evidence type="ECO:0000256" key="7">
    <source>
        <dbReference type="ARBA" id="ARBA00045681"/>
    </source>
</evidence>
<evidence type="ECO:0000256" key="5">
    <source>
        <dbReference type="ARBA" id="ARBA00023014"/>
    </source>
</evidence>
<dbReference type="Pfam" id="PF09243">
    <property type="entry name" value="Rsm22"/>
    <property type="match status" value="1"/>
</dbReference>
<dbReference type="GO" id="GO:0003735">
    <property type="term" value="F:structural constituent of ribosome"/>
    <property type="evidence" value="ECO:0007669"/>
    <property type="project" value="TreeGrafter"/>
</dbReference>
<dbReference type="GO" id="GO:0051536">
    <property type="term" value="F:iron-sulfur cluster binding"/>
    <property type="evidence" value="ECO:0007669"/>
    <property type="project" value="UniProtKB-KW"/>
</dbReference>
<keyword evidence="5" id="KW-0411">Iron-sulfur</keyword>
<evidence type="ECO:0000256" key="4">
    <source>
        <dbReference type="ARBA" id="ARBA00023004"/>
    </source>
</evidence>